<reference evidence="2 3" key="1">
    <citation type="journal article" date="2019" name="Environ. Microbiol.">
        <title>The phytopathogenic nature of Dickeya aquatica 174/2 and the dynamic early evolution of Dickeya pathogenicity.</title>
        <authorList>
            <person name="Duprey A."/>
            <person name="Taib N."/>
            <person name="Leonard S."/>
            <person name="Garin T."/>
            <person name="Flandrois J.P."/>
            <person name="Nasser W."/>
            <person name="Brochier-Armanet C."/>
            <person name="Reverchon S."/>
        </authorList>
    </citation>
    <scope>NUCLEOTIDE SEQUENCE [LARGE SCALE GENOMIC DNA]</scope>
    <source>
        <strain evidence="2 3">NCPPB 569</strain>
    </source>
</reference>
<dbReference type="Pfam" id="PF22479">
    <property type="entry name" value="Pam3_gp18"/>
    <property type="match status" value="1"/>
</dbReference>
<keyword evidence="3" id="KW-1185">Reference proteome</keyword>
<evidence type="ECO:0000259" key="1">
    <source>
        <dbReference type="Pfam" id="PF22479"/>
    </source>
</evidence>
<evidence type="ECO:0000313" key="2">
    <source>
        <dbReference type="EMBL" id="QDX29561.1"/>
    </source>
</evidence>
<organism evidence="2 3">
    <name type="scientific">Dickeya poaceiphila</name>
    <dbReference type="NCBI Taxonomy" id="568768"/>
    <lineage>
        <taxon>Bacteria</taxon>
        <taxon>Pseudomonadati</taxon>
        <taxon>Pseudomonadota</taxon>
        <taxon>Gammaproteobacteria</taxon>
        <taxon>Enterobacterales</taxon>
        <taxon>Pectobacteriaceae</taxon>
        <taxon>Dickeya</taxon>
    </lineage>
</organism>
<dbReference type="Proteomes" id="UP000320591">
    <property type="component" value="Chromosome"/>
</dbReference>
<dbReference type="InterPro" id="IPR054252">
    <property type="entry name" value="Pam3_gp18"/>
</dbReference>
<dbReference type="STRING" id="568768.GCA_000406125_02512"/>
<sequence>MLSIAIAAEKSQEISITLGGQSCRIKIHQRTTGLYMDLYVGEKAIMQGVICLNCNRMVRYKYLGFIGDLVFSDMEGDTDPVWDGLGSRYKLYYLEASDL</sequence>
<feature type="domain" description="Cyanophage baseplate Pam3 plug gp18" evidence="1">
    <location>
        <begin position="1"/>
        <end position="95"/>
    </location>
</feature>
<dbReference type="KEGG" id="dic:Dpoa569_0001346"/>
<evidence type="ECO:0000313" key="3">
    <source>
        <dbReference type="Proteomes" id="UP000320591"/>
    </source>
</evidence>
<dbReference type="AlphaFoldDB" id="A0A5B8I4P2"/>
<protein>
    <recommendedName>
        <fullName evidence="1">Cyanophage baseplate Pam3 plug gp18 domain-containing protein</fullName>
    </recommendedName>
</protein>
<proteinExistence type="predicted"/>
<name>A0A5B8I4P2_9GAMM</name>
<dbReference type="OrthoDB" id="6444802at2"/>
<gene>
    <name evidence="2" type="ORF">Dpoa569_0001346</name>
</gene>
<dbReference type="EMBL" id="CP042220">
    <property type="protein sequence ID" value="QDX29561.1"/>
    <property type="molecule type" value="Genomic_DNA"/>
</dbReference>
<accession>A0A5B8I4P2</accession>
<dbReference type="RefSeq" id="WP_042871457.1">
    <property type="nucleotide sequence ID" value="NZ_CM001975.1"/>
</dbReference>